<accession>A0ABU5I8Q9</accession>
<reference evidence="2 3" key="1">
    <citation type="submission" date="2023-11" db="EMBL/GenBank/DDBJ databases">
        <title>Draft genome of Azohydromonas lata strain H1 (DSM1123), a polyhydroxyalkanoate producer.</title>
        <authorList>
            <person name="Traversa D."/>
            <person name="D'Addabbo P."/>
            <person name="Pazzani C."/>
            <person name="Manzari C."/>
            <person name="Chiara M."/>
            <person name="Scrascia M."/>
        </authorList>
    </citation>
    <scope>NUCLEOTIDE SEQUENCE [LARGE SCALE GENOMIC DNA]</scope>
    <source>
        <strain evidence="2 3">H1</strain>
    </source>
</reference>
<evidence type="ECO:0000313" key="3">
    <source>
        <dbReference type="Proteomes" id="UP001293718"/>
    </source>
</evidence>
<protein>
    <submittedName>
        <fullName evidence="2">Uncharacterized protein</fullName>
    </submittedName>
</protein>
<feature type="region of interest" description="Disordered" evidence="1">
    <location>
        <begin position="1"/>
        <end position="29"/>
    </location>
</feature>
<dbReference type="Proteomes" id="UP001293718">
    <property type="component" value="Unassembled WGS sequence"/>
</dbReference>
<name>A0ABU5I8Q9_9BURK</name>
<evidence type="ECO:0000256" key="1">
    <source>
        <dbReference type="SAM" id="MobiDB-lite"/>
    </source>
</evidence>
<organism evidence="2 3">
    <name type="scientific">Azohydromonas lata</name>
    <dbReference type="NCBI Taxonomy" id="45677"/>
    <lineage>
        <taxon>Bacteria</taxon>
        <taxon>Pseudomonadati</taxon>
        <taxon>Pseudomonadota</taxon>
        <taxon>Betaproteobacteria</taxon>
        <taxon>Burkholderiales</taxon>
        <taxon>Sphaerotilaceae</taxon>
        <taxon>Azohydromonas</taxon>
    </lineage>
</organism>
<evidence type="ECO:0000313" key="2">
    <source>
        <dbReference type="EMBL" id="MDZ5455491.1"/>
    </source>
</evidence>
<dbReference type="EMBL" id="JAXOJX010000002">
    <property type="protein sequence ID" value="MDZ5455491.1"/>
    <property type="molecule type" value="Genomic_DNA"/>
</dbReference>
<comment type="caution">
    <text evidence="2">The sequence shown here is derived from an EMBL/GenBank/DDBJ whole genome shotgun (WGS) entry which is preliminary data.</text>
</comment>
<gene>
    <name evidence="2" type="ORF">SM757_02775</name>
</gene>
<keyword evidence="3" id="KW-1185">Reference proteome</keyword>
<feature type="compositionally biased region" description="Polar residues" evidence="1">
    <location>
        <begin position="1"/>
        <end position="11"/>
    </location>
</feature>
<sequence length="142" mass="15174">MQQRPQQSWSLFESDATQPPDPQQPPATPWGAHFVRTNAQVVAELPMVTSVSLANLCEVHSHEVLRTAGLVSHSVRFMDGGHLRFAYNACGELVELHCRGVSVAMTPDGCVMAGMPGSPPLQEFAERTALVAPMAGSGGCPH</sequence>
<feature type="compositionally biased region" description="Pro residues" evidence="1">
    <location>
        <begin position="19"/>
        <end position="28"/>
    </location>
</feature>
<dbReference type="RefSeq" id="WP_322464290.1">
    <property type="nucleotide sequence ID" value="NZ_JAXOJX010000002.1"/>
</dbReference>
<proteinExistence type="predicted"/>